<sequence length="83" mass="9183">MPSRCGYLLAIPDDDELWTAAQAAEHFGYTGPNAAGQARASLRRWGVEPVRPPRPNVLNLYYADEVRSAYIGRPGVSHRSDLD</sequence>
<name>A0A7T1T6Z4_9ACTN</name>
<keyword evidence="2" id="KW-1185">Reference proteome</keyword>
<reference evidence="2" key="1">
    <citation type="submission" date="2020-02" db="EMBL/GenBank/DDBJ databases">
        <title>Streptomyces sp. ASO4wet.</title>
        <authorList>
            <person name="Risdian C."/>
            <person name="Landwehr W."/>
            <person name="Schupp P."/>
            <person name="Wink J."/>
        </authorList>
    </citation>
    <scope>NUCLEOTIDE SEQUENCE [LARGE SCALE GENOMIC DNA]</scope>
    <source>
        <strain evidence="2">ASO4wet</strain>
    </source>
</reference>
<evidence type="ECO:0000313" key="1">
    <source>
        <dbReference type="EMBL" id="QPP07543.1"/>
    </source>
</evidence>
<dbReference type="Proteomes" id="UP000595046">
    <property type="component" value="Chromosome"/>
</dbReference>
<dbReference type="RefSeq" id="WP_197351351.1">
    <property type="nucleotide sequence ID" value="NZ_CP048882.1"/>
</dbReference>
<accession>A0A7T1T6Z4</accession>
<dbReference type="KEGG" id="sbat:G4Z16_15385"/>
<protein>
    <submittedName>
        <fullName evidence="1">Uncharacterized protein</fullName>
    </submittedName>
</protein>
<gene>
    <name evidence="1" type="ORF">G4Z16_15385</name>
</gene>
<proteinExistence type="predicted"/>
<organism evidence="1 2">
    <name type="scientific">Streptomyces bathyalis</name>
    <dbReference type="NCBI Taxonomy" id="2710756"/>
    <lineage>
        <taxon>Bacteria</taxon>
        <taxon>Bacillati</taxon>
        <taxon>Actinomycetota</taxon>
        <taxon>Actinomycetes</taxon>
        <taxon>Kitasatosporales</taxon>
        <taxon>Streptomycetaceae</taxon>
        <taxon>Streptomyces</taxon>
    </lineage>
</organism>
<dbReference type="AlphaFoldDB" id="A0A7T1T6Z4"/>
<dbReference type="EMBL" id="CP048882">
    <property type="protein sequence ID" value="QPP07543.1"/>
    <property type="molecule type" value="Genomic_DNA"/>
</dbReference>
<evidence type="ECO:0000313" key="2">
    <source>
        <dbReference type="Proteomes" id="UP000595046"/>
    </source>
</evidence>